<feature type="non-terminal residue" evidence="1">
    <location>
        <position position="68"/>
    </location>
</feature>
<accession>A0A6G1BRB5</accession>
<evidence type="ECO:0000313" key="1">
    <source>
        <dbReference type="EMBL" id="KAF0889953.1"/>
    </source>
</evidence>
<comment type="caution">
    <text evidence="1">The sequence shown here is derived from an EMBL/GenBank/DDBJ whole genome shotgun (WGS) entry which is preliminary data.</text>
</comment>
<evidence type="ECO:0000313" key="2">
    <source>
        <dbReference type="Proteomes" id="UP000479710"/>
    </source>
</evidence>
<protein>
    <submittedName>
        <fullName evidence="1">Uncharacterized protein</fullName>
    </submittedName>
</protein>
<sequence>MAAGPSMMGKEGLEVYGPRARADCVAKEGDSSSSRACLVGLRDGLSSEMAANFDKLEGINEEDDTQGD</sequence>
<gene>
    <name evidence="1" type="ORF">E2562_034409</name>
</gene>
<dbReference type="AlphaFoldDB" id="A0A6G1BRB5"/>
<proteinExistence type="predicted"/>
<dbReference type="Proteomes" id="UP000479710">
    <property type="component" value="Unassembled WGS sequence"/>
</dbReference>
<dbReference type="EMBL" id="SPHZ02000012">
    <property type="protein sequence ID" value="KAF0889953.1"/>
    <property type="molecule type" value="Genomic_DNA"/>
</dbReference>
<organism evidence="1 2">
    <name type="scientific">Oryza meyeriana var. granulata</name>
    <dbReference type="NCBI Taxonomy" id="110450"/>
    <lineage>
        <taxon>Eukaryota</taxon>
        <taxon>Viridiplantae</taxon>
        <taxon>Streptophyta</taxon>
        <taxon>Embryophyta</taxon>
        <taxon>Tracheophyta</taxon>
        <taxon>Spermatophyta</taxon>
        <taxon>Magnoliopsida</taxon>
        <taxon>Liliopsida</taxon>
        <taxon>Poales</taxon>
        <taxon>Poaceae</taxon>
        <taxon>BOP clade</taxon>
        <taxon>Oryzoideae</taxon>
        <taxon>Oryzeae</taxon>
        <taxon>Oryzinae</taxon>
        <taxon>Oryza</taxon>
        <taxon>Oryza meyeriana</taxon>
    </lineage>
</organism>
<name>A0A6G1BRB5_9ORYZ</name>
<reference evidence="1 2" key="1">
    <citation type="submission" date="2019-11" db="EMBL/GenBank/DDBJ databases">
        <title>Whole genome sequence of Oryza granulata.</title>
        <authorList>
            <person name="Li W."/>
        </authorList>
    </citation>
    <scope>NUCLEOTIDE SEQUENCE [LARGE SCALE GENOMIC DNA]</scope>
    <source>
        <strain evidence="2">cv. Menghai</strain>
        <tissue evidence="1">Leaf</tissue>
    </source>
</reference>
<keyword evidence="2" id="KW-1185">Reference proteome</keyword>